<evidence type="ECO:0000313" key="2">
    <source>
        <dbReference type="Proteomes" id="UP000015104"/>
    </source>
</evidence>
<dbReference type="EMBL" id="CAEY01002033">
    <property type="status" value="NOT_ANNOTATED_CDS"/>
    <property type="molecule type" value="Genomic_DNA"/>
</dbReference>
<reference evidence="1" key="2">
    <citation type="submission" date="2015-06" db="UniProtKB">
        <authorList>
            <consortium name="EnsemblMetazoa"/>
        </authorList>
    </citation>
    <scope>IDENTIFICATION</scope>
</reference>
<organism evidence="1 2">
    <name type="scientific">Tetranychus urticae</name>
    <name type="common">Two-spotted spider mite</name>
    <dbReference type="NCBI Taxonomy" id="32264"/>
    <lineage>
        <taxon>Eukaryota</taxon>
        <taxon>Metazoa</taxon>
        <taxon>Ecdysozoa</taxon>
        <taxon>Arthropoda</taxon>
        <taxon>Chelicerata</taxon>
        <taxon>Arachnida</taxon>
        <taxon>Acari</taxon>
        <taxon>Acariformes</taxon>
        <taxon>Trombidiformes</taxon>
        <taxon>Prostigmata</taxon>
        <taxon>Eleutherengona</taxon>
        <taxon>Raphignathae</taxon>
        <taxon>Tetranychoidea</taxon>
        <taxon>Tetranychidae</taxon>
        <taxon>Tetranychus</taxon>
    </lineage>
</organism>
<reference evidence="2" key="1">
    <citation type="submission" date="2011-08" db="EMBL/GenBank/DDBJ databases">
        <authorList>
            <person name="Rombauts S."/>
        </authorList>
    </citation>
    <scope>NUCLEOTIDE SEQUENCE</scope>
    <source>
        <strain evidence="2">London</strain>
    </source>
</reference>
<name>T1KE08_TETUR</name>
<proteinExistence type="predicted"/>
<accession>T1KE08</accession>
<dbReference type="Proteomes" id="UP000015104">
    <property type="component" value="Unassembled WGS sequence"/>
</dbReference>
<keyword evidence="2" id="KW-1185">Reference proteome</keyword>
<evidence type="ECO:0000313" key="1">
    <source>
        <dbReference type="EnsemblMetazoa" id="tetur09g04890.1"/>
    </source>
</evidence>
<dbReference type="EnsemblMetazoa" id="tetur09g04890.1">
    <property type="protein sequence ID" value="tetur09g04890.1"/>
    <property type="gene ID" value="tetur09g04890"/>
</dbReference>
<sequence>MNCGEVHDVGKNIADMKSQALKVST</sequence>
<dbReference type="HOGENOM" id="CLU_3419644_0_0_1"/>
<protein>
    <submittedName>
        <fullName evidence="1">Uncharacterized protein</fullName>
    </submittedName>
</protein>
<dbReference type="AlphaFoldDB" id="T1KE08"/>